<sequence>MSSETDTPCRRIPSLVYYCRRVAAAHVDGIVSLGDTVSYDLVRPILETCSVDNLRRLEDATPHLRGYTNELWRQQCYREHLAEAEECSSRSLVPSEPWRDIFFDLRAKKEKRLQEISARMKSQRLEAEERKKQKEIKFTDRLPPMKRTRGWTSTPQQKSLFQKTRSEASKIQRTMFEPCMRPPMPAAHANRQRVRNVVPESPSTSQPTSGSRVIVRPVVYRQSPTVLPASPVTETKAPTLVQNASFERRGIQTQPLESAPRVKQPSLGAKKEPTCPLFMPKHRAHSQLTGRLVPSRAFPTE</sequence>
<gene>
    <name evidence="1" type="ORF">F5148DRAFT_1321329</name>
</gene>
<protein>
    <submittedName>
        <fullName evidence="1">RNA polymerase II transcription factor SIII subunit A-domain-containing protein</fullName>
    </submittedName>
</protein>
<dbReference type="Proteomes" id="UP001207468">
    <property type="component" value="Unassembled WGS sequence"/>
</dbReference>
<organism evidence="1 2">
    <name type="scientific">Russula earlei</name>
    <dbReference type="NCBI Taxonomy" id="71964"/>
    <lineage>
        <taxon>Eukaryota</taxon>
        <taxon>Fungi</taxon>
        <taxon>Dikarya</taxon>
        <taxon>Basidiomycota</taxon>
        <taxon>Agaricomycotina</taxon>
        <taxon>Agaricomycetes</taxon>
        <taxon>Russulales</taxon>
        <taxon>Russulaceae</taxon>
        <taxon>Russula</taxon>
    </lineage>
</organism>
<reference evidence="1" key="1">
    <citation type="submission" date="2021-03" db="EMBL/GenBank/DDBJ databases">
        <title>Evolutionary priming and transition to the ectomycorrhizal habit in an iconic lineage of mushroom-forming fungi: is preadaptation a requirement?</title>
        <authorList>
            <consortium name="DOE Joint Genome Institute"/>
            <person name="Looney B.P."/>
            <person name="Miyauchi S."/>
            <person name="Morin E."/>
            <person name="Drula E."/>
            <person name="Courty P.E."/>
            <person name="Chicoki N."/>
            <person name="Fauchery L."/>
            <person name="Kohler A."/>
            <person name="Kuo A."/>
            <person name="LaButti K."/>
            <person name="Pangilinan J."/>
            <person name="Lipzen A."/>
            <person name="Riley R."/>
            <person name="Andreopoulos W."/>
            <person name="He G."/>
            <person name="Johnson J."/>
            <person name="Barry K.W."/>
            <person name="Grigoriev I.V."/>
            <person name="Nagy L."/>
            <person name="Hibbett D."/>
            <person name="Henrissat B."/>
            <person name="Matheny P.B."/>
            <person name="Labbe J."/>
            <person name="Martin A.F."/>
        </authorList>
    </citation>
    <scope>NUCLEOTIDE SEQUENCE</scope>
    <source>
        <strain evidence="1">BPL698</strain>
    </source>
</reference>
<proteinExistence type="predicted"/>
<dbReference type="EMBL" id="JAGFNK010000212">
    <property type="protein sequence ID" value="KAI9458265.1"/>
    <property type="molecule type" value="Genomic_DNA"/>
</dbReference>
<keyword evidence="2" id="KW-1185">Reference proteome</keyword>
<comment type="caution">
    <text evidence="1">The sequence shown here is derived from an EMBL/GenBank/DDBJ whole genome shotgun (WGS) entry which is preliminary data.</text>
</comment>
<evidence type="ECO:0000313" key="1">
    <source>
        <dbReference type="EMBL" id="KAI9458265.1"/>
    </source>
</evidence>
<evidence type="ECO:0000313" key="2">
    <source>
        <dbReference type="Proteomes" id="UP001207468"/>
    </source>
</evidence>
<name>A0ACC0U1M5_9AGAM</name>
<accession>A0ACC0U1M5</accession>